<name>A0A4Q1KLY1_9SPHN</name>
<dbReference type="Pfam" id="PF07804">
    <property type="entry name" value="HipA_C"/>
    <property type="match status" value="1"/>
</dbReference>
<keyword evidence="2" id="KW-0808">Transferase</keyword>
<dbReference type="InterPro" id="IPR012893">
    <property type="entry name" value="HipA-like_C"/>
</dbReference>
<sequence>MNRTIRIFMGDEARPVGVLRYDQQGARESASFEYDEAWLTSPDRFAIEPGLRLVAGPQFHRKQGNGSVFHPAIADTEPDGWGRRVIQRDHAKRRQEARRRGAPVAGQALNSLDYLLAVDDVSRVGALRLQDEDGVFQRAQEDGRRTTPPLIEIGQLLAASHAVERGTETEADLAYLRGRGTSLGGLRPKCTVLDEDGRLAIGKFPSISDERAVTKGEVLAMRLARRAGIDAAHARIIDSDGTPVALIRRFDRPATGGRLMYISAATMLGAEPGDHGEHAYTEIVDALRQNGAAPQADSEELWRRMAFSILITNVDDHLLNHGFLHVERGLWRLAPAFDINPFPERLRELKTWISEDTGPEATIEALLSVIPYFRIAADQARAILAEVEAAVAAWREEGARLGISAAELDDFADAFEHEEREAAQKAIGREN</sequence>
<dbReference type="EMBL" id="SBKP01000001">
    <property type="protein sequence ID" value="RXR30878.1"/>
    <property type="molecule type" value="Genomic_DNA"/>
</dbReference>
<evidence type="ECO:0000259" key="4">
    <source>
        <dbReference type="Pfam" id="PF07804"/>
    </source>
</evidence>
<feature type="domain" description="HipA-like C-terminal" evidence="4">
    <location>
        <begin position="181"/>
        <end position="394"/>
    </location>
</feature>
<dbReference type="GO" id="GO:0005829">
    <property type="term" value="C:cytosol"/>
    <property type="evidence" value="ECO:0007669"/>
    <property type="project" value="TreeGrafter"/>
</dbReference>
<evidence type="ECO:0000256" key="2">
    <source>
        <dbReference type="ARBA" id="ARBA00022679"/>
    </source>
</evidence>
<evidence type="ECO:0000256" key="1">
    <source>
        <dbReference type="ARBA" id="ARBA00010164"/>
    </source>
</evidence>
<dbReference type="Gene3D" id="1.10.1070.20">
    <property type="match status" value="1"/>
</dbReference>
<dbReference type="OrthoDB" id="9805913at2"/>
<comment type="similarity">
    <text evidence="1">Belongs to the HipA Ser/Thr kinase family.</text>
</comment>
<dbReference type="InterPro" id="IPR017508">
    <property type="entry name" value="HipA_N1"/>
</dbReference>
<dbReference type="InterPro" id="IPR052028">
    <property type="entry name" value="HipA_Ser/Thr_kinase"/>
</dbReference>
<comment type="caution">
    <text evidence="6">The sequence shown here is derived from an EMBL/GenBank/DDBJ whole genome shotgun (WGS) entry which is preliminary data.</text>
</comment>
<dbReference type="PANTHER" id="PTHR37419:SF8">
    <property type="entry name" value="TOXIN YJJJ"/>
    <property type="match status" value="1"/>
</dbReference>
<evidence type="ECO:0000256" key="3">
    <source>
        <dbReference type="ARBA" id="ARBA00022777"/>
    </source>
</evidence>
<dbReference type="Proteomes" id="UP000290958">
    <property type="component" value="Unassembled WGS sequence"/>
</dbReference>
<evidence type="ECO:0000313" key="7">
    <source>
        <dbReference type="Proteomes" id="UP000290958"/>
    </source>
</evidence>
<dbReference type="AlphaFoldDB" id="A0A4Q1KLY1"/>
<reference evidence="7" key="1">
    <citation type="submission" date="2019-01" db="EMBL/GenBank/DDBJ databases">
        <title>Cytophagaceae bacterium strain CAR-16.</title>
        <authorList>
            <person name="Chen W.-M."/>
        </authorList>
    </citation>
    <scope>NUCLEOTIDE SEQUENCE [LARGE SCALE GENOMIC DNA]</scope>
    <source>
        <strain evidence="7">CHR27</strain>
    </source>
</reference>
<proteinExistence type="inferred from homology"/>
<evidence type="ECO:0000259" key="5">
    <source>
        <dbReference type="Pfam" id="PF13657"/>
    </source>
</evidence>
<protein>
    <submittedName>
        <fullName evidence="6">Type II toxin-antitoxin system HipA family toxin</fullName>
    </submittedName>
</protein>
<dbReference type="RefSeq" id="WP_066765502.1">
    <property type="nucleotide sequence ID" value="NZ_SBKP01000001.1"/>
</dbReference>
<evidence type="ECO:0000313" key="6">
    <source>
        <dbReference type="EMBL" id="RXR30878.1"/>
    </source>
</evidence>
<keyword evidence="7" id="KW-1185">Reference proteome</keyword>
<feature type="domain" description="HipA N-terminal subdomain 1" evidence="5">
    <location>
        <begin position="13"/>
        <end position="94"/>
    </location>
</feature>
<keyword evidence="3" id="KW-0418">Kinase</keyword>
<accession>A0A4Q1KLY1</accession>
<dbReference type="PANTHER" id="PTHR37419">
    <property type="entry name" value="SERINE/THREONINE-PROTEIN KINASE TOXIN HIPA"/>
    <property type="match status" value="1"/>
</dbReference>
<dbReference type="Pfam" id="PF13657">
    <property type="entry name" value="Couple_hipA"/>
    <property type="match status" value="1"/>
</dbReference>
<gene>
    <name evidence="6" type="ORF">EQG66_00880</name>
</gene>
<organism evidence="6 7">
    <name type="scientific">Sphingobium fluviale</name>
    <dbReference type="NCBI Taxonomy" id="2506423"/>
    <lineage>
        <taxon>Bacteria</taxon>
        <taxon>Pseudomonadati</taxon>
        <taxon>Pseudomonadota</taxon>
        <taxon>Alphaproteobacteria</taxon>
        <taxon>Sphingomonadales</taxon>
        <taxon>Sphingomonadaceae</taxon>
        <taxon>Sphingobium</taxon>
    </lineage>
</organism>
<dbReference type="GO" id="GO:0004674">
    <property type="term" value="F:protein serine/threonine kinase activity"/>
    <property type="evidence" value="ECO:0007669"/>
    <property type="project" value="TreeGrafter"/>
</dbReference>